<evidence type="ECO:0000313" key="2">
    <source>
        <dbReference type="Proteomes" id="UP000178448"/>
    </source>
</evidence>
<name>A0A1F5YP05_9BACT</name>
<gene>
    <name evidence="1" type="ORF">A2Z33_01690</name>
</gene>
<organism evidence="1 2">
    <name type="scientific">Candidatus Gottesmanbacteria bacterium RBG_16_52_11</name>
    <dbReference type="NCBI Taxonomy" id="1798374"/>
    <lineage>
        <taxon>Bacteria</taxon>
        <taxon>Candidatus Gottesmaniibacteriota</taxon>
    </lineage>
</organism>
<dbReference type="Proteomes" id="UP000178448">
    <property type="component" value="Unassembled WGS sequence"/>
</dbReference>
<dbReference type="Pfam" id="PF11950">
    <property type="entry name" value="DUF3467"/>
    <property type="match status" value="1"/>
</dbReference>
<dbReference type="AlphaFoldDB" id="A0A1F5YP05"/>
<dbReference type="InterPro" id="IPR021857">
    <property type="entry name" value="DUF3467"/>
</dbReference>
<reference evidence="1 2" key="1">
    <citation type="journal article" date="2016" name="Nat. Commun.">
        <title>Thousands of microbial genomes shed light on interconnected biogeochemical processes in an aquifer system.</title>
        <authorList>
            <person name="Anantharaman K."/>
            <person name="Brown C.T."/>
            <person name="Hug L.A."/>
            <person name="Sharon I."/>
            <person name="Castelle C.J."/>
            <person name="Probst A.J."/>
            <person name="Thomas B.C."/>
            <person name="Singh A."/>
            <person name="Wilkins M.J."/>
            <person name="Karaoz U."/>
            <person name="Brodie E.L."/>
            <person name="Williams K.H."/>
            <person name="Hubbard S.S."/>
            <person name="Banfield J.F."/>
        </authorList>
    </citation>
    <scope>NUCLEOTIDE SEQUENCE [LARGE SCALE GENOMIC DNA]</scope>
</reference>
<sequence>MTVSKNSRFHGNIALVISQPGRRWIKMAGEKSDVNISINLDTTPVLYTDNVHIKITEDGVTLDFMQKLGPTKTVRIVSRVGMSREHARKFYKVLGDQLKLAVGQMQTGTKVRN</sequence>
<evidence type="ECO:0000313" key="1">
    <source>
        <dbReference type="EMBL" id="OGG01930.1"/>
    </source>
</evidence>
<accession>A0A1F5YP05</accession>
<proteinExistence type="predicted"/>
<dbReference type="EMBL" id="MFJD01000009">
    <property type="protein sequence ID" value="OGG01930.1"/>
    <property type="molecule type" value="Genomic_DNA"/>
</dbReference>
<comment type="caution">
    <text evidence="1">The sequence shown here is derived from an EMBL/GenBank/DDBJ whole genome shotgun (WGS) entry which is preliminary data.</text>
</comment>
<protein>
    <submittedName>
        <fullName evidence="1">Uncharacterized protein</fullName>
    </submittedName>
</protein>